<dbReference type="InterPro" id="IPR036640">
    <property type="entry name" value="ABC1_TM_sf"/>
</dbReference>
<dbReference type="PaxDb" id="284590-Q6CKD6"/>
<evidence type="ECO:0000313" key="10">
    <source>
        <dbReference type="EMBL" id="CAG98311.1"/>
    </source>
</evidence>
<protein>
    <submittedName>
        <fullName evidence="10">KLLA0F11484p</fullName>
    </submittedName>
</protein>
<dbReference type="Pfam" id="PF00005">
    <property type="entry name" value="ABC_tran"/>
    <property type="match status" value="1"/>
</dbReference>
<gene>
    <name evidence="10" type="ORF">KLLA0_F11484g</name>
</gene>
<dbReference type="GO" id="GO:0006635">
    <property type="term" value="P:fatty acid beta-oxidation"/>
    <property type="evidence" value="ECO:0007669"/>
    <property type="project" value="TreeGrafter"/>
</dbReference>
<dbReference type="PROSITE" id="PS50893">
    <property type="entry name" value="ABC_TRANSPORTER_2"/>
    <property type="match status" value="1"/>
</dbReference>
<dbReference type="InterPro" id="IPR003439">
    <property type="entry name" value="ABC_transporter-like_ATP-bd"/>
</dbReference>
<dbReference type="InterPro" id="IPR050835">
    <property type="entry name" value="ABC_transporter_sub-D"/>
</dbReference>
<dbReference type="SUPFAM" id="SSF52540">
    <property type="entry name" value="P-loop containing nucleoside triphosphate hydrolases"/>
    <property type="match status" value="1"/>
</dbReference>
<evidence type="ECO:0000256" key="7">
    <source>
        <dbReference type="SAM" id="Phobius"/>
    </source>
</evidence>
<dbReference type="Gene3D" id="1.20.1560.10">
    <property type="entry name" value="ABC transporter type 1, transmembrane domain"/>
    <property type="match status" value="1"/>
</dbReference>
<dbReference type="GO" id="GO:0042760">
    <property type="term" value="P:very long-chain fatty acid catabolic process"/>
    <property type="evidence" value="ECO:0007669"/>
    <property type="project" value="TreeGrafter"/>
</dbReference>
<evidence type="ECO:0000256" key="1">
    <source>
        <dbReference type="ARBA" id="ARBA00008575"/>
    </source>
</evidence>
<dbReference type="InterPro" id="IPR011527">
    <property type="entry name" value="ABC1_TM_dom"/>
</dbReference>
<evidence type="ECO:0000256" key="3">
    <source>
        <dbReference type="ARBA" id="ARBA00022692"/>
    </source>
</evidence>
<dbReference type="GO" id="GO:0015910">
    <property type="term" value="P:long-chain fatty acid import into peroxisome"/>
    <property type="evidence" value="ECO:0007669"/>
    <property type="project" value="TreeGrafter"/>
</dbReference>
<feature type="coiled-coil region" evidence="6">
    <location>
        <begin position="814"/>
        <end position="841"/>
    </location>
</feature>
<evidence type="ECO:0000256" key="6">
    <source>
        <dbReference type="SAM" id="Coils"/>
    </source>
</evidence>
<dbReference type="HOGENOM" id="CLU_007587_1_1_1"/>
<dbReference type="Pfam" id="PF06472">
    <property type="entry name" value="ABC_membrane_2"/>
    <property type="match status" value="1"/>
</dbReference>
<dbReference type="GO" id="GO:0016887">
    <property type="term" value="F:ATP hydrolysis activity"/>
    <property type="evidence" value="ECO:0007669"/>
    <property type="project" value="InterPro"/>
</dbReference>
<dbReference type="SUPFAM" id="SSF90123">
    <property type="entry name" value="ABC transporter transmembrane region"/>
    <property type="match status" value="1"/>
</dbReference>
<dbReference type="GO" id="GO:0005778">
    <property type="term" value="C:peroxisomal membrane"/>
    <property type="evidence" value="ECO:0007669"/>
    <property type="project" value="TreeGrafter"/>
</dbReference>
<dbReference type="GO" id="GO:0005524">
    <property type="term" value="F:ATP binding"/>
    <property type="evidence" value="ECO:0007669"/>
    <property type="project" value="InterPro"/>
</dbReference>
<dbReference type="OMA" id="IHDMYLD"/>
<dbReference type="CDD" id="cd03223">
    <property type="entry name" value="ABCD_peroxisomal_ALDP"/>
    <property type="match status" value="1"/>
</dbReference>
<feature type="domain" description="ABC transporter" evidence="8">
    <location>
        <begin position="589"/>
        <end position="830"/>
    </location>
</feature>
<dbReference type="eggNOG" id="KOG0064">
    <property type="taxonomic scope" value="Eukaryota"/>
</dbReference>
<sequence>MPDISVKVKLTKLLVQLHYHILRLDLRNVKPKGYLSTLLRHCLTLVRSSSEIGQGLGSRNDKFRRHAKLILWVFATIGISSSVGTVFWVNRVIAYWRNKKNARVTSHSVAKNQLLQNGTRELYISDGSKDKKIVVTPTEKDQYEHDKYLFKNLERDVKSQLFNSKFLQQLNVLSTILIPKFLHKNSLMLSAQIFFLILRTWLSLMVARLDGQIVRDIISGQPRKFVIDMACWFFIAFPASYTNSAIKYIQRKLSLNFRSRLTRYIHDMYLDKRLVFYKTAFDNEATSSIIANIDNSITNDVQKFCDAITNVFANVAKPVIDLVFFSIYLRDSLGSFGVIGIFLNYFLTGYVLRKYSPPLGKLVSLRSSSEGDYYNYHLNMINNSEEIAFYQGTSVERSKVNTLYDKLMDQMLLVDRSKVEYNIIEDYILKYTWSAWGYVFASIPIVLRTWASEETSESANMKDFIMNKRLMLSLADAGTRLMHSIKDISQLTGYTNRVFVLLKVLHRVHDSNFDYGMVSSFDEAELNATSTTVVSNGKTAIRGTVQHDFNGIRFENIDVVIPSARGINGTTLVKGLTFQIPAVINPEPSSSKQVSLANVRDPLDQSRFMINHGMGSSLLILGPNSCGKSSIERILTEIWPIYNKNGLLSTPPSHDLFCVPQRPYFIQGGTFRDQIIYPMTYEQFHERGHKDTYLVQILREVRLDYLLKRDRGLNYFDAIADWKDVLSGGEKQRMNFTRIMFHRPRFVVLDEATNAISVDMEDHLFTMLKRYRFNFISISQRPSLIKYHDYLLELTNGTDWSLQALGSDEAILSIENEIETLNQKLTKVKEWERQRDELQAKLTLV</sequence>
<dbReference type="KEGG" id="kla:KLLA0_F11484g"/>
<keyword evidence="11" id="KW-1185">Reference proteome</keyword>
<dbReference type="Gene3D" id="3.40.50.300">
    <property type="entry name" value="P-loop containing nucleotide triphosphate hydrolases"/>
    <property type="match status" value="1"/>
</dbReference>
<dbReference type="EMBL" id="CR382126">
    <property type="protein sequence ID" value="CAG98311.1"/>
    <property type="molecule type" value="Genomic_DNA"/>
</dbReference>
<dbReference type="AlphaFoldDB" id="Q6CKD6"/>
<dbReference type="GO" id="GO:0140359">
    <property type="term" value="F:ABC-type transporter activity"/>
    <property type="evidence" value="ECO:0007669"/>
    <property type="project" value="InterPro"/>
</dbReference>
<keyword evidence="2" id="KW-0813">Transport</keyword>
<dbReference type="InterPro" id="IPR027417">
    <property type="entry name" value="P-loop_NTPase"/>
</dbReference>
<organism evidence="10 11">
    <name type="scientific">Kluyveromyces lactis (strain ATCC 8585 / CBS 2359 / DSM 70799 / NBRC 1267 / NRRL Y-1140 / WM37)</name>
    <name type="common">Yeast</name>
    <name type="synonym">Candida sphaerica</name>
    <dbReference type="NCBI Taxonomy" id="284590"/>
    <lineage>
        <taxon>Eukaryota</taxon>
        <taxon>Fungi</taxon>
        <taxon>Dikarya</taxon>
        <taxon>Ascomycota</taxon>
        <taxon>Saccharomycotina</taxon>
        <taxon>Saccharomycetes</taxon>
        <taxon>Saccharomycetales</taxon>
        <taxon>Saccharomycetaceae</taxon>
        <taxon>Kluyveromyces</taxon>
    </lineage>
</organism>
<keyword evidence="5 7" id="KW-0472">Membrane</keyword>
<evidence type="ECO:0000256" key="2">
    <source>
        <dbReference type="ARBA" id="ARBA00022448"/>
    </source>
</evidence>
<dbReference type="PANTHER" id="PTHR11384:SF67">
    <property type="entry name" value="ATP-BINDING CASSETTE SUB-FAMILY D MEMBER 1"/>
    <property type="match status" value="1"/>
</dbReference>
<name>Q6CKD6_KLULA</name>
<dbReference type="STRING" id="284590.Q6CKD6"/>
<evidence type="ECO:0000313" key="11">
    <source>
        <dbReference type="Proteomes" id="UP000000598"/>
    </source>
</evidence>
<keyword evidence="6" id="KW-0175">Coiled coil</keyword>
<proteinExistence type="inferred from homology"/>
<keyword evidence="3 7" id="KW-0812">Transmembrane</keyword>
<dbReference type="PROSITE" id="PS50929">
    <property type="entry name" value="ABC_TM1F"/>
    <property type="match status" value="1"/>
</dbReference>
<dbReference type="PANTHER" id="PTHR11384">
    <property type="entry name" value="ATP-BINDING CASSETTE, SUB-FAMILY D MEMBER"/>
    <property type="match status" value="1"/>
</dbReference>
<keyword evidence="4 7" id="KW-1133">Transmembrane helix</keyword>
<accession>Q6CKD6</accession>
<dbReference type="Proteomes" id="UP000000598">
    <property type="component" value="Chromosome F"/>
</dbReference>
<dbReference type="FunCoup" id="Q6CKD6">
    <property type="interactions" value="476"/>
</dbReference>
<dbReference type="GO" id="GO:0007031">
    <property type="term" value="P:peroxisome organization"/>
    <property type="evidence" value="ECO:0007669"/>
    <property type="project" value="TreeGrafter"/>
</dbReference>
<feature type="domain" description="ABC transmembrane type-1" evidence="9">
    <location>
        <begin position="193"/>
        <end position="412"/>
    </location>
</feature>
<evidence type="ECO:0000259" key="8">
    <source>
        <dbReference type="PROSITE" id="PS50893"/>
    </source>
</evidence>
<dbReference type="GO" id="GO:0005324">
    <property type="term" value="F:long-chain fatty acid transmembrane transporter activity"/>
    <property type="evidence" value="ECO:0007669"/>
    <property type="project" value="TreeGrafter"/>
</dbReference>
<evidence type="ECO:0000259" key="9">
    <source>
        <dbReference type="PROSITE" id="PS50929"/>
    </source>
</evidence>
<feature type="transmembrane region" description="Helical" evidence="7">
    <location>
        <begin position="69"/>
        <end position="89"/>
    </location>
</feature>
<evidence type="ECO:0000256" key="4">
    <source>
        <dbReference type="ARBA" id="ARBA00022989"/>
    </source>
</evidence>
<reference evidence="10 11" key="1">
    <citation type="journal article" date="2004" name="Nature">
        <title>Genome evolution in yeasts.</title>
        <authorList>
            <consortium name="Genolevures"/>
            <person name="Dujon B."/>
            <person name="Sherman D."/>
            <person name="Fischer G."/>
            <person name="Durrens P."/>
            <person name="Casaregola S."/>
            <person name="Lafontaine I."/>
            <person name="de Montigny J."/>
            <person name="Marck C."/>
            <person name="Neuveglise C."/>
            <person name="Talla E."/>
            <person name="Goffard N."/>
            <person name="Frangeul L."/>
            <person name="Aigle M."/>
            <person name="Anthouard V."/>
            <person name="Babour A."/>
            <person name="Barbe V."/>
            <person name="Barnay S."/>
            <person name="Blanchin S."/>
            <person name="Beckerich J.M."/>
            <person name="Beyne E."/>
            <person name="Bleykasten C."/>
            <person name="Boisrame A."/>
            <person name="Boyer J."/>
            <person name="Cattolico L."/>
            <person name="Confanioleri F."/>
            <person name="de Daruvar A."/>
            <person name="Despons L."/>
            <person name="Fabre E."/>
            <person name="Fairhead C."/>
            <person name="Ferry-Dumazet H."/>
            <person name="Groppi A."/>
            <person name="Hantraye F."/>
            <person name="Hennequin C."/>
            <person name="Jauniaux N."/>
            <person name="Joyet P."/>
            <person name="Kachouri R."/>
            <person name="Kerrest A."/>
            <person name="Koszul R."/>
            <person name="Lemaire M."/>
            <person name="Lesur I."/>
            <person name="Ma L."/>
            <person name="Muller H."/>
            <person name="Nicaud J.M."/>
            <person name="Nikolski M."/>
            <person name="Oztas S."/>
            <person name="Ozier-Kalogeropoulos O."/>
            <person name="Pellenz S."/>
            <person name="Potier S."/>
            <person name="Richard G.F."/>
            <person name="Straub M.L."/>
            <person name="Suleau A."/>
            <person name="Swennene D."/>
            <person name="Tekaia F."/>
            <person name="Wesolowski-Louvel M."/>
            <person name="Westhof E."/>
            <person name="Wirth B."/>
            <person name="Zeniou-Meyer M."/>
            <person name="Zivanovic I."/>
            <person name="Bolotin-Fukuhara M."/>
            <person name="Thierry A."/>
            <person name="Bouchier C."/>
            <person name="Caudron B."/>
            <person name="Scarpelli C."/>
            <person name="Gaillardin C."/>
            <person name="Weissenbach J."/>
            <person name="Wincker P."/>
            <person name="Souciet J.L."/>
        </authorList>
    </citation>
    <scope>NUCLEOTIDE SEQUENCE [LARGE SCALE GENOMIC DNA]</scope>
    <source>
        <strain evidence="11">ATCC 8585 / CBS 2359 / DSM 70799 / NBRC 1267 / NRRL Y-1140 / WM37</strain>
    </source>
</reference>
<dbReference type="InParanoid" id="Q6CKD6"/>
<comment type="similarity">
    <text evidence="1">Belongs to the ABC transporter superfamily. ABCD family. Peroxisomal fatty acyl CoA transporter (TC 3.A.1.203) subfamily.</text>
</comment>
<evidence type="ECO:0000256" key="5">
    <source>
        <dbReference type="ARBA" id="ARBA00023136"/>
    </source>
</evidence>